<dbReference type="KEGG" id="fin:KQS_13470"/>
<name>H8XS07_FLAIG</name>
<proteinExistence type="predicted"/>
<organism evidence="2 3">
    <name type="scientific">Flavobacterium indicum (strain DSM 17447 / CIP 109464 / GPTSA100-9)</name>
    <dbReference type="NCBI Taxonomy" id="1094466"/>
    <lineage>
        <taxon>Bacteria</taxon>
        <taxon>Pseudomonadati</taxon>
        <taxon>Bacteroidota</taxon>
        <taxon>Flavobacteriia</taxon>
        <taxon>Flavobacteriales</taxon>
        <taxon>Flavobacteriaceae</taxon>
        <taxon>Flavobacterium</taxon>
    </lineage>
</organism>
<feature type="signal peptide" evidence="1">
    <location>
        <begin position="1"/>
        <end position="19"/>
    </location>
</feature>
<dbReference type="HOGENOM" id="CLU_015931_1_0_10"/>
<evidence type="ECO:0000256" key="1">
    <source>
        <dbReference type="SAM" id="SignalP"/>
    </source>
</evidence>
<dbReference type="InterPro" id="IPR043741">
    <property type="entry name" value="DUF5686"/>
</dbReference>
<evidence type="ECO:0000313" key="2">
    <source>
        <dbReference type="EMBL" id="CCG54591.1"/>
    </source>
</evidence>
<dbReference type="PATRIC" id="fig|1094466.5.peg.2639"/>
<keyword evidence="1" id="KW-0732">Signal</keyword>
<reference evidence="2 3" key="1">
    <citation type="journal article" date="2012" name="J. Bacteriol.">
        <title>Complete Genome Sequence of Flavobacterium indicum GPSTA100-9T, Isolated from Warm Spring Water.</title>
        <authorList>
            <person name="Barbier P."/>
            <person name="Houel A."/>
            <person name="Loux V."/>
            <person name="Poulain J."/>
            <person name="Bernardet J.F."/>
            <person name="Touchon M."/>
            <person name="Duchaud E."/>
        </authorList>
    </citation>
    <scope>NUCLEOTIDE SEQUENCE [LARGE SCALE GENOMIC DNA]</scope>
    <source>
        <strain evidence="3">DSM 17447 / CIP 109464 / GPTSA100-9</strain>
    </source>
</reference>
<keyword evidence="3" id="KW-1185">Reference proteome</keyword>
<evidence type="ECO:0000313" key="3">
    <source>
        <dbReference type="Proteomes" id="UP000007599"/>
    </source>
</evidence>
<dbReference type="STRING" id="1094466.KQS_13470"/>
<protein>
    <submittedName>
        <fullName evidence="2">Probable outer membrane protein</fullName>
    </submittedName>
</protein>
<dbReference type="Proteomes" id="UP000007599">
    <property type="component" value="Chromosome I"/>
</dbReference>
<dbReference type="AlphaFoldDB" id="H8XS07"/>
<dbReference type="RefSeq" id="WP_014389709.1">
    <property type="nucleotide sequence ID" value="NC_017025.1"/>
</dbReference>
<feature type="chain" id="PRO_5003616605" evidence="1">
    <location>
        <begin position="20"/>
        <end position="743"/>
    </location>
</feature>
<dbReference type="Pfam" id="PF18939">
    <property type="entry name" value="DUF5686"/>
    <property type="match status" value="1"/>
</dbReference>
<gene>
    <name evidence="2" type="ordered locus">KQS_13470</name>
</gene>
<dbReference type="OrthoDB" id="604691at2"/>
<accession>H8XS07</accession>
<sequence>MRFLTVVFFFLYLGLSAQNKTSYNQDNTFELVKNVVRVQNNSKLLTINHNYSYYEKTVVSAHPDSISSTIDTIYKNRKKNKFSIDSSSYKFKKLVTKQHLYQFEKVSDVFIKNSTKKEEILGIKMAGLKQPIYELIGQEFMPTDFTKENLKFLTFTIKNPVSLNGSKKYIFSIDTNYKTNNTNLVKLNFNSTTLFKKNKVNGYYIVNKNTFAIQKAVFIINGIVNIQAETNFEWSKKGKNWYPISQNLLATKGNHNHNIDILGETIRFDNLQSSTNKKFDYTKDLYLKITRKYLNYNFEVTSKKQLYQIQIDKNAISNKDLFLTFFEKDSLDARSDQTHKTLDSLVTAERIEKKIYFGKKLINGQIPLGFIDLAVRHIFKYNNQEGFRLGLGLSTNDRFSNWFKIFGYGAYGTKDGVFKSQIGTGFRLSKKSNTWLSGSFTDDITEFADVTLMADNKKYKLYDPRPFNISTFYNHQTYSINIESKFISQVETLFNLSKSRINPLFNYVYQPNNDNVDFYNLTLASLSFEWSPYSKFLQSPQNIFEVEKNYPKFLIQIIQSVPNVFENEFNFTKIDTRIQFEKKYLSGHKTTLLWQAGISIGQTPLSHLYSIAPNNLDKNSLLKRITFASKTSFETMFFNEFYSDKYTFLQLKHYFYKIVLSKSIKPIFVLGSKAAFGYLAHPEYHSGITFKTMEKGFFESGLEIQNIFKGFGISSYYRYGPYQLPRWEDNLAIKISFTLNLGL</sequence>
<dbReference type="EMBL" id="HE774682">
    <property type="protein sequence ID" value="CCG54591.1"/>
    <property type="molecule type" value="Genomic_DNA"/>
</dbReference>
<dbReference type="eggNOG" id="COG4775">
    <property type="taxonomic scope" value="Bacteria"/>
</dbReference>
<reference evidence="3" key="2">
    <citation type="submission" date="2012-03" db="EMBL/GenBank/DDBJ databases">
        <title>Complete genome sequence of Flavobacterium indicum GPTSA100-9T, isolated from warm spring water.</title>
        <authorList>
            <person name="Barbier P."/>
            <person name="Houel A."/>
            <person name="Loux V."/>
            <person name="Poulain J."/>
            <person name="Bernardet J.-F."/>
            <person name="Touchon M."/>
            <person name="Duchaud E."/>
        </authorList>
    </citation>
    <scope>NUCLEOTIDE SEQUENCE [LARGE SCALE GENOMIC DNA]</scope>
    <source>
        <strain evidence="3">DSM 17447 / CIP 109464 / GPTSA100-9</strain>
    </source>
</reference>